<evidence type="ECO:0000313" key="2">
    <source>
        <dbReference type="EMBL" id="EGT33301.1"/>
    </source>
</evidence>
<feature type="compositionally biased region" description="Polar residues" evidence="1">
    <location>
        <begin position="119"/>
        <end position="128"/>
    </location>
</feature>
<dbReference type="Proteomes" id="UP000008068">
    <property type="component" value="Unassembled WGS sequence"/>
</dbReference>
<name>G0NL68_CAEBE</name>
<dbReference type="AlphaFoldDB" id="G0NL68"/>
<feature type="region of interest" description="Disordered" evidence="1">
    <location>
        <begin position="57"/>
        <end position="152"/>
    </location>
</feature>
<protein>
    <recommendedName>
        <fullName evidence="4">DUF38 domain-containing protein</fullName>
    </recommendedName>
</protein>
<dbReference type="HOGENOM" id="CLU_565280_0_0_1"/>
<feature type="compositionally biased region" description="Acidic residues" evidence="1">
    <location>
        <begin position="76"/>
        <end position="89"/>
    </location>
</feature>
<reference evidence="3" key="1">
    <citation type="submission" date="2011-07" db="EMBL/GenBank/DDBJ databases">
        <authorList>
            <consortium name="Caenorhabditis brenneri Sequencing and Analysis Consortium"/>
            <person name="Wilson R.K."/>
        </authorList>
    </citation>
    <scope>NUCLEOTIDE SEQUENCE [LARGE SCALE GENOMIC DNA]</scope>
    <source>
        <strain evidence="3">PB2801</strain>
    </source>
</reference>
<dbReference type="eggNOG" id="ENOG502RVE2">
    <property type="taxonomic scope" value="Eukaryota"/>
</dbReference>
<feature type="compositionally biased region" description="Basic and acidic residues" evidence="1">
    <location>
        <begin position="99"/>
        <end position="110"/>
    </location>
</feature>
<evidence type="ECO:0000313" key="3">
    <source>
        <dbReference type="Proteomes" id="UP000008068"/>
    </source>
</evidence>
<keyword evidence="3" id="KW-1185">Reference proteome</keyword>
<dbReference type="InParanoid" id="G0NL68"/>
<evidence type="ECO:0000256" key="1">
    <source>
        <dbReference type="SAM" id="MobiDB-lite"/>
    </source>
</evidence>
<proteinExistence type="predicted"/>
<sequence>MNHPPPLIPQPFLQLCTKYEYFKRNNFTTTVQNVHEMINSELTRNAVQRLPVVEKPEFPDDFFGEIPLPPKRSPDPDPDSNDCEIPDDELPVKRRRKEKKPEKKEEEKVTRRVKPSKMEQASDSNCSMLTPDPDSDNSDIKDYEEEEEPEIRDDSQIPLEIMRMWICRFAELEIQKRAYFPRMSFNILEILSIRLAVPYETVTVRAPLRIVAIHVIISPRCILFNLQFADTYTLTSVQYWSDKEGCLFRCRDRVRLIHGIKYQHLAAKHFFTLVRDPRNNIETLRFSTKEFDPKTDPPEWPSGIFYRKIQKHLSRLGKQQISVGHVDLHIHQYMGNPKDGEKRIQSILKHLNPDEIKSIKLRVWDDSSLRELKGIKMEDKRIFIRNDWIPMELWRRAGVLDILDRHICVQDYSMIWAHAIVKFVLSEDDLPKFVESCPEYKMTAGKTYTFVLPDSFNIKYASRKCGMSPGRISKIMSGKVQVHFGTEAPKQVCFDAV</sequence>
<accession>G0NL68</accession>
<organism evidence="3">
    <name type="scientific">Caenorhabditis brenneri</name>
    <name type="common">Nematode worm</name>
    <dbReference type="NCBI Taxonomy" id="135651"/>
    <lineage>
        <taxon>Eukaryota</taxon>
        <taxon>Metazoa</taxon>
        <taxon>Ecdysozoa</taxon>
        <taxon>Nematoda</taxon>
        <taxon>Chromadorea</taxon>
        <taxon>Rhabditida</taxon>
        <taxon>Rhabditina</taxon>
        <taxon>Rhabditomorpha</taxon>
        <taxon>Rhabditoidea</taxon>
        <taxon>Rhabditidae</taxon>
        <taxon>Peloderinae</taxon>
        <taxon>Caenorhabditis</taxon>
    </lineage>
</organism>
<gene>
    <name evidence="2" type="ORF">CAEBREN_20189</name>
</gene>
<feature type="compositionally biased region" description="Acidic residues" evidence="1">
    <location>
        <begin position="133"/>
        <end position="151"/>
    </location>
</feature>
<dbReference type="OrthoDB" id="5882658at2759"/>
<dbReference type="EMBL" id="GL379904">
    <property type="protein sequence ID" value="EGT33301.1"/>
    <property type="molecule type" value="Genomic_DNA"/>
</dbReference>
<evidence type="ECO:0008006" key="4">
    <source>
        <dbReference type="Google" id="ProtNLM"/>
    </source>
</evidence>